<organism evidence="1 2">
    <name type="scientific">Cytophaga hutchinsonii (strain ATCC 33406 / DSM 1761 / CIP 103989 / NBRC 15051 / NCIMB 9469 / D465)</name>
    <dbReference type="NCBI Taxonomy" id="269798"/>
    <lineage>
        <taxon>Bacteria</taxon>
        <taxon>Pseudomonadati</taxon>
        <taxon>Bacteroidota</taxon>
        <taxon>Cytophagia</taxon>
        <taxon>Cytophagales</taxon>
        <taxon>Cytophagaceae</taxon>
        <taxon>Cytophaga</taxon>
    </lineage>
</organism>
<evidence type="ECO:0000313" key="2">
    <source>
        <dbReference type="Proteomes" id="UP000001822"/>
    </source>
</evidence>
<name>A0A6N4SVM2_CYTH3</name>
<gene>
    <name evidence="1" type="ordered locus">CHU_3355</name>
</gene>
<dbReference type="Gene3D" id="3.40.50.1010">
    <property type="entry name" value="5'-nuclease"/>
    <property type="match status" value="1"/>
</dbReference>
<dbReference type="EMBL" id="CP000383">
    <property type="protein sequence ID" value="ABG60591.1"/>
    <property type="molecule type" value="Genomic_DNA"/>
</dbReference>
<reference evidence="1 2" key="1">
    <citation type="journal article" date="2007" name="Appl. Environ. Microbiol.">
        <title>Genome sequence of the cellulolytic gliding bacterium Cytophaga hutchinsonii.</title>
        <authorList>
            <person name="Xie G."/>
            <person name="Bruce D.C."/>
            <person name="Challacombe J.F."/>
            <person name="Chertkov O."/>
            <person name="Detter J.C."/>
            <person name="Gilna P."/>
            <person name="Han C.S."/>
            <person name="Lucas S."/>
            <person name="Misra M."/>
            <person name="Myers G.L."/>
            <person name="Richardson P."/>
            <person name="Tapia R."/>
            <person name="Thayer N."/>
            <person name="Thompson L.S."/>
            <person name="Brettin T.S."/>
            <person name="Henrissat B."/>
            <person name="Wilson D.B."/>
            <person name="McBride M.J."/>
        </authorList>
    </citation>
    <scope>NUCLEOTIDE SEQUENCE [LARGE SCALE GENOMIC DNA]</scope>
    <source>
        <strain evidence="2">ATCC 33406 / DSM 1761 / CIP 103989 / NBRC 15051 / NCIMB 9469 / D465</strain>
    </source>
</reference>
<protein>
    <recommendedName>
        <fullName evidence="3">NYN domain-containing protein</fullName>
    </recommendedName>
</protein>
<sequence length="78" mass="9013">MQLKRDIILEKCDVIILISADSDIVPPIDLIREIKPEQKIVVGFPSLRFSYDLQNKANSSIILKNFELRFNLHCCQVL</sequence>
<dbReference type="Proteomes" id="UP000001822">
    <property type="component" value="Chromosome"/>
</dbReference>
<dbReference type="AlphaFoldDB" id="A0A6N4SVM2"/>
<evidence type="ECO:0000313" key="1">
    <source>
        <dbReference type="EMBL" id="ABG60591.1"/>
    </source>
</evidence>
<accession>A0A6N4SVM2</accession>
<keyword evidence="2" id="KW-1185">Reference proteome</keyword>
<evidence type="ECO:0008006" key="3">
    <source>
        <dbReference type="Google" id="ProtNLM"/>
    </source>
</evidence>
<proteinExistence type="predicted"/>
<dbReference type="KEGG" id="chu:CHU_3355"/>